<evidence type="ECO:0000313" key="2">
    <source>
        <dbReference type="Proteomes" id="UP001498398"/>
    </source>
</evidence>
<accession>A0ABR1J5J0</accession>
<gene>
    <name evidence="1" type="ORF">VKT23_012533</name>
</gene>
<reference evidence="1 2" key="1">
    <citation type="submission" date="2024-01" db="EMBL/GenBank/DDBJ databases">
        <title>A draft genome for the cacao thread blight pathogen Marasmiellus scandens.</title>
        <authorList>
            <person name="Baruah I.K."/>
            <person name="Leung J."/>
            <person name="Bukari Y."/>
            <person name="Amoako-Attah I."/>
            <person name="Meinhardt L.W."/>
            <person name="Bailey B.A."/>
            <person name="Cohen S.P."/>
        </authorList>
    </citation>
    <scope>NUCLEOTIDE SEQUENCE [LARGE SCALE GENOMIC DNA]</scope>
    <source>
        <strain evidence="1 2">GH-19</strain>
    </source>
</reference>
<evidence type="ECO:0000313" key="1">
    <source>
        <dbReference type="EMBL" id="KAK7451201.1"/>
    </source>
</evidence>
<name>A0ABR1J5J0_9AGAR</name>
<dbReference type="Proteomes" id="UP001498398">
    <property type="component" value="Unassembled WGS sequence"/>
</dbReference>
<sequence>MYEKCRELLSLYTLIFRHAYRWRSAHLFLCHELFCQSSWENPIWPERFPVLQHLTVHIIGDRDACINSRPSMKILSAPLLQTFSHTGHGIEVVSSKSPSKQSGPLGSLRSLSFSDHLYESNLSLASSMTSVILRRICNFSYSDRSAVICHAEEVSLLPEVVGSWSGWEIKSTLSYMTLPNVTSLALEALVSEELYANTWVTSPEISFHTELVSLLNRSSATLITHFTIIDIRMKDEELLLVLVQLPSLSHLALGDSIMVQENIEPAMLSALLFSSLSFPIYIDYSSTIYNPRLVELHVGFGNALSFGSHQCNTFLEMINSRSIDLKLPFRLKHVRIKMLATHKDNDIANALLDLPESRMVVELDWAVSRLEWRSGLGHWQLEG</sequence>
<comment type="caution">
    <text evidence="1">The sequence shown here is derived from an EMBL/GenBank/DDBJ whole genome shotgun (WGS) entry which is preliminary data.</text>
</comment>
<organism evidence="1 2">
    <name type="scientific">Marasmiellus scandens</name>
    <dbReference type="NCBI Taxonomy" id="2682957"/>
    <lineage>
        <taxon>Eukaryota</taxon>
        <taxon>Fungi</taxon>
        <taxon>Dikarya</taxon>
        <taxon>Basidiomycota</taxon>
        <taxon>Agaricomycotina</taxon>
        <taxon>Agaricomycetes</taxon>
        <taxon>Agaricomycetidae</taxon>
        <taxon>Agaricales</taxon>
        <taxon>Marasmiineae</taxon>
        <taxon>Omphalotaceae</taxon>
        <taxon>Marasmiellus</taxon>
    </lineage>
</organism>
<protein>
    <recommendedName>
        <fullName evidence="3">F-box domain-containing protein</fullName>
    </recommendedName>
</protein>
<evidence type="ECO:0008006" key="3">
    <source>
        <dbReference type="Google" id="ProtNLM"/>
    </source>
</evidence>
<dbReference type="EMBL" id="JBANRG010000031">
    <property type="protein sequence ID" value="KAK7451201.1"/>
    <property type="molecule type" value="Genomic_DNA"/>
</dbReference>
<proteinExistence type="predicted"/>
<keyword evidence="2" id="KW-1185">Reference proteome</keyword>